<evidence type="ECO:0000256" key="11">
    <source>
        <dbReference type="SAM" id="MobiDB-lite"/>
    </source>
</evidence>
<keyword evidence="5 12" id="KW-0812">Transmembrane</keyword>
<feature type="transmembrane region" description="Helical" evidence="12">
    <location>
        <begin position="588"/>
        <end position="607"/>
    </location>
</feature>
<comment type="similarity">
    <text evidence="2">Belongs to the otopetrin family.</text>
</comment>
<dbReference type="OrthoDB" id="6429739at2759"/>
<keyword evidence="4" id="KW-1003">Cell membrane</keyword>
<evidence type="ECO:0000256" key="10">
    <source>
        <dbReference type="ARBA" id="ARBA00023303"/>
    </source>
</evidence>
<keyword evidence="10" id="KW-0407">Ion channel</keyword>
<dbReference type="EMBL" id="BEZZ01001627">
    <property type="protein sequence ID" value="GCC19914.1"/>
    <property type="molecule type" value="Genomic_DNA"/>
</dbReference>
<keyword evidence="8" id="KW-0406">Ion transport</keyword>
<evidence type="ECO:0000256" key="3">
    <source>
        <dbReference type="ARBA" id="ARBA00022448"/>
    </source>
</evidence>
<dbReference type="GO" id="GO:0005886">
    <property type="term" value="C:plasma membrane"/>
    <property type="evidence" value="ECO:0007669"/>
    <property type="project" value="UniProtKB-SubCell"/>
</dbReference>
<feature type="compositionally biased region" description="Polar residues" evidence="11">
    <location>
        <begin position="545"/>
        <end position="554"/>
    </location>
</feature>
<evidence type="ECO:0000313" key="13">
    <source>
        <dbReference type="EMBL" id="GCC19914.1"/>
    </source>
</evidence>
<feature type="compositionally biased region" description="Low complexity" evidence="11">
    <location>
        <begin position="533"/>
        <end position="544"/>
    </location>
</feature>
<evidence type="ECO:0000313" key="14">
    <source>
        <dbReference type="Proteomes" id="UP000287033"/>
    </source>
</evidence>
<proteinExistence type="inferred from homology"/>
<sequence length="654" mass="72777">MHCQDWVGEQAVGRAQPVGAFSCDTPRSSCSECEEAQKMAGKEEAGITEASLPAEVMVGKVGSEAVCHARLAAEKSSKLLSGLLALNVVFLGAAITLSAVFNSAAVPGTHVLILLMVLSALAIGWMTFHKSMTHFVPHQDHHAGAIWLRGAVALFGVCSVVLDTFKAGYYLQNIDSADTMKVVYPIVEAVFISAQARFPTAVTTRLAYLHLFSHPVRQKATETSLSQTYILWFHSKDCFHAYRNVTRCGLMLTLATDLVLWMNAVTDDSIHMELEVKEQTTHNGSRTQHQDAMNITRHGCQSELCTIFQKGVVLMYPFNIEYCLIASTMLYIMWTNIGRTIDGHVIHPKHKFRGHSIVWGPTLGGVTIIIGLCIFILYQVKISTDPTQLKPFELFYGYHIVLLSVMSLCSLAAAAVHRWEESEVDTNENPTRSLDVVLLQVAALGQLCISYFSIVAIAFSSLRLPLDVLNLTYSTLIIIEHVLQNLFIIQSLHRPHAAQELATNSGERDEKDLIADPQQETLVLEAARGVHDPNPAATFNTNTTEQDNSSNSNRATNCFSSLDLRRTSQMCLQMDNKLNWRRKFLKEISMFMLMSNLILWVMPAFGAHPQFENGLEKHFYGFSVWFAILNFGLPLGVFYRMHSAGNLLEIYLTA</sequence>
<evidence type="ECO:0000256" key="2">
    <source>
        <dbReference type="ARBA" id="ARBA00006513"/>
    </source>
</evidence>
<keyword evidence="14" id="KW-1185">Reference proteome</keyword>
<evidence type="ECO:0000256" key="8">
    <source>
        <dbReference type="ARBA" id="ARBA00023065"/>
    </source>
</evidence>
<name>A0A401RP85_CHIPU</name>
<comment type="subcellular location">
    <subcellularLocation>
        <location evidence="1">Cell membrane</location>
        <topology evidence="1">Multi-pass membrane protein</topology>
    </subcellularLocation>
</comment>
<dbReference type="AlphaFoldDB" id="A0A401RP85"/>
<keyword evidence="3" id="KW-0813">Transport</keyword>
<evidence type="ECO:0000256" key="4">
    <source>
        <dbReference type="ARBA" id="ARBA00022475"/>
    </source>
</evidence>
<feature type="region of interest" description="Disordered" evidence="11">
    <location>
        <begin position="533"/>
        <end position="554"/>
    </location>
</feature>
<dbReference type="PANTHER" id="PTHR21522:SF36">
    <property type="entry name" value="PROTON CHANNEL OTOP3"/>
    <property type="match status" value="1"/>
</dbReference>
<feature type="transmembrane region" description="Helical" evidence="12">
    <location>
        <begin position="357"/>
        <end position="378"/>
    </location>
</feature>
<keyword evidence="6" id="KW-0375">Hydrogen ion transport</keyword>
<dbReference type="PANTHER" id="PTHR21522">
    <property type="entry name" value="PROTON CHANNEL OTOP"/>
    <property type="match status" value="1"/>
</dbReference>
<evidence type="ECO:0008006" key="15">
    <source>
        <dbReference type="Google" id="ProtNLM"/>
    </source>
</evidence>
<dbReference type="GO" id="GO:0015252">
    <property type="term" value="F:proton channel activity"/>
    <property type="evidence" value="ECO:0007669"/>
    <property type="project" value="InterPro"/>
</dbReference>
<feature type="transmembrane region" description="Helical" evidence="12">
    <location>
        <begin position="398"/>
        <end position="416"/>
    </location>
</feature>
<comment type="caution">
    <text evidence="13">The sequence shown here is derived from an EMBL/GenBank/DDBJ whole genome shotgun (WGS) entry which is preliminary data.</text>
</comment>
<evidence type="ECO:0000256" key="12">
    <source>
        <dbReference type="SAM" id="Phobius"/>
    </source>
</evidence>
<evidence type="ECO:0000256" key="5">
    <source>
        <dbReference type="ARBA" id="ARBA00022692"/>
    </source>
</evidence>
<dbReference type="Pfam" id="PF03189">
    <property type="entry name" value="Otopetrin"/>
    <property type="match status" value="2"/>
</dbReference>
<dbReference type="Proteomes" id="UP000287033">
    <property type="component" value="Unassembled WGS sequence"/>
</dbReference>
<feature type="transmembrane region" description="Helical" evidence="12">
    <location>
        <begin position="437"/>
        <end position="459"/>
    </location>
</feature>
<evidence type="ECO:0000256" key="9">
    <source>
        <dbReference type="ARBA" id="ARBA00023136"/>
    </source>
</evidence>
<evidence type="ECO:0000256" key="6">
    <source>
        <dbReference type="ARBA" id="ARBA00022781"/>
    </source>
</evidence>
<feature type="transmembrane region" description="Helical" evidence="12">
    <location>
        <begin position="79"/>
        <end position="101"/>
    </location>
</feature>
<dbReference type="InterPro" id="IPR004878">
    <property type="entry name" value="Otopetrin"/>
</dbReference>
<evidence type="ECO:0000256" key="7">
    <source>
        <dbReference type="ARBA" id="ARBA00022989"/>
    </source>
</evidence>
<protein>
    <recommendedName>
        <fullName evidence="15">Otopetrin</fullName>
    </recommendedName>
</protein>
<feature type="transmembrane region" description="Helical" evidence="12">
    <location>
        <begin position="107"/>
        <end position="128"/>
    </location>
</feature>
<gene>
    <name evidence="13" type="ORF">chiPu_0018618</name>
</gene>
<organism evidence="13 14">
    <name type="scientific">Chiloscyllium punctatum</name>
    <name type="common">Brownbanded bambooshark</name>
    <name type="synonym">Hemiscyllium punctatum</name>
    <dbReference type="NCBI Taxonomy" id="137246"/>
    <lineage>
        <taxon>Eukaryota</taxon>
        <taxon>Metazoa</taxon>
        <taxon>Chordata</taxon>
        <taxon>Craniata</taxon>
        <taxon>Vertebrata</taxon>
        <taxon>Chondrichthyes</taxon>
        <taxon>Elasmobranchii</taxon>
        <taxon>Galeomorphii</taxon>
        <taxon>Galeoidea</taxon>
        <taxon>Orectolobiformes</taxon>
        <taxon>Hemiscylliidae</taxon>
        <taxon>Chiloscyllium</taxon>
    </lineage>
</organism>
<keyword evidence="9 12" id="KW-0472">Membrane</keyword>
<accession>A0A401RP85</accession>
<feature type="transmembrane region" description="Helical" evidence="12">
    <location>
        <begin position="619"/>
        <end position="639"/>
    </location>
</feature>
<evidence type="ECO:0000256" key="1">
    <source>
        <dbReference type="ARBA" id="ARBA00004651"/>
    </source>
</evidence>
<keyword evidence="7 12" id="KW-1133">Transmembrane helix</keyword>
<dbReference type="OMA" id="ACAIFYK"/>
<reference evidence="13 14" key="1">
    <citation type="journal article" date="2018" name="Nat. Ecol. Evol.">
        <title>Shark genomes provide insights into elasmobranch evolution and the origin of vertebrates.</title>
        <authorList>
            <person name="Hara Y"/>
            <person name="Yamaguchi K"/>
            <person name="Onimaru K"/>
            <person name="Kadota M"/>
            <person name="Koyanagi M"/>
            <person name="Keeley SD"/>
            <person name="Tatsumi K"/>
            <person name="Tanaka K"/>
            <person name="Motone F"/>
            <person name="Kageyama Y"/>
            <person name="Nozu R"/>
            <person name="Adachi N"/>
            <person name="Nishimura O"/>
            <person name="Nakagawa R"/>
            <person name="Tanegashima C"/>
            <person name="Kiyatake I"/>
            <person name="Matsumoto R"/>
            <person name="Murakumo K"/>
            <person name="Nishida K"/>
            <person name="Terakita A"/>
            <person name="Kuratani S"/>
            <person name="Sato K"/>
            <person name="Hyodo S Kuraku.S."/>
        </authorList>
    </citation>
    <scope>NUCLEOTIDE SEQUENCE [LARGE SCALE GENOMIC DNA]</scope>
</reference>